<dbReference type="PROSITE" id="PS00137">
    <property type="entry name" value="SUBTILASE_HIS"/>
    <property type="match status" value="1"/>
</dbReference>
<dbReference type="EMBL" id="QJKK01000003">
    <property type="protein sequence ID" value="RAL25684.1"/>
    <property type="molecule type" value="Genomic_DNA"/>
</dbReference>
<evidence type="ECO:0000256" key="1">
    <source>
        <dbReference type="ARBA" id="ARBA00011073"/>
    </source>
</evidence>
<reference evidence="8 9" key="1">
    <citation type="submission" date="2018-06" db="EMBL/GenBank/DDBJ databases">
        <title>Thermoflavimicrobium daqus sp. nov., a thermophilic microbe isolated from Moutai-flavour Daqu.</title>
        <authorList>
            <person name="Wang X."/>
            <person name="Zhou H."/>
        </authorList>
    </citation>
    <scope>NUCLEOTIDE SEQUENCE [LARGE SCALE GENOMIC DNA]</scope>
    <source>
        <strain evidence="8 9">FBKL4.011</strain>
    </source>
</reference>
<keyword evidence="5 6" id="KW-0720">Serine protease</keyword>
<accession>A0A364K5V7</accession>
<protein>
    <submittedName>
        <fullName evidence="8">Peptidase S8</fullName>
    </submittedName>
</protein>
<evidence type="ECO:0000256" key="6">
    <source>
        <dbReference type="PROSITE-ProRule" id="PRU01240"/>
    </source>
</evidence>
<dbReference type="GO" id="GO:0005615">
    <property type="term" value="C:extracellular space"/>
    <property type="evidence" value="ECO:0007669"/>
    <property type="project" value="TreeGrafter"/>
</dbReference>
<evidence type="ECO:0000313" key="9">
    <source>
        <dbReference type="Proteomes" id="UP000251213"/>
    </source>
</evidence>
<dbReference type="OrthoDB" id="9798386at2"/>
<feature type="active site" description="Charge relay system" evidence="6">
    <location>
        <position position="155"/>
    </location>
</feature>
<organism evidence="8 9">
    <name type="scientific">Thermoflavimicrobium daqui</name>
    <dbReference type="NCBI Taxonomy" id="2137476"/>
    <lineage>
        <taxon>Bacteria</taxon>
        <taxon>Bacillati</taxon>
        <taxon>Bacillota</taxon>
        <taxon>Bacilli</taxon>
        <taxon>Bacillales</taxon>
        <taxon>Thermoactinomycetaceae</taxon>
        <taxon>Thermoflavimicrobium</taxon>
    </lineage>
</organism>
<keyword evidence="4 6" id="KW-0378">Hydrolase</keyword>
<evidence type="ECO:0000256" key="3">
    <source>
        <dbReference type="ARBA" id="ARBA00022723"/>
    </source>
</evidence>
<evidence type="ECO:0000256" key="4">
    <source>
        <dbReference type="ARBA" id="ARBA00022801"/>
    </source>
</evidence>
<dbReference type="CDD" id="cd07477">
    <property type="entry name" value="Peptidases_S8_Subtilisin_subset"/>
    <property type="match status" value="1"/>
</dbReference>
<name>A0A364K5V7_9BACL</name>
<dbReference type="Proteomes" id="UP000251213">
    <property type="component" value="Unassembled WGS sequence"/>
</dbReference>
<dbReference type="PRINTS" id="PR00723">
    <property type="entry name" value="SUBTILISIN"/>
</dbReference>
<dbReference type="InterPro" id="IPR036852">
    <property type="entry name" value="Peptidase_S8/S53_dom_sf"/>
</dbReference>
<dbReference type="Gene3D" id="3.40.50.200">
    <property type="entry name" value="Peptidase S8/S53 domain"/>
    <property type="match status" value="1"/>
</dbReference>
<dbReference type="GO" id="GO:0006508">
    <property type="term" value="P:proteolysis"/>
    <property type="evidence" value="ECO:0007669"/>
    <property type="project" value="UniProtKB-KW"/>
</dbReference>
<feature type="active site" description="Charge relay system" evidence="6">
    <location>
        <position position="122"/>
    </location>
</feature>
<evidence type="ECO:0000313" key="8">
    <source>
        <dbReference type="EMBL" id="RAL25684.1"/>
    </source>
</evidence>
<reference evidence="8 9" key="2">
    <citation type="submission" date="2018-06" db="EMBL/GenBank/DDBJ databases">
        <authorList>
            <person name="Zhirakovskaya E."/>
        </authorList>
    </citation>
    <scope>NUCLEOTIDE SEQUENCE [LARGE SCALE GENOMIC DNA]</scope>
    <source>
        <strain evidence="8 9">FBKL4.011</strain>
    </source>
</reference>
<evidence type="ECO:0000256" key="5">
    <source>
        <dbReference type="ARBA" id="ARBA00022825"/>
    </source>
</evidence>
<dbReference type="PROSITE" id="PS51892">
    <property type="entry name" value="SUBTILASE"/>
    <property type="match status" value="1"/>
</dbReference>
<dbReference type="Pfam" id="PF00082">
    <property type="entry name" value="Peptidase_S8"/>
    <property type="match status" value="1"/>
</dbReference>
<dbReference type="PANTHER" id="PTHR43806:SF11">
    <property type="entry name" value="CEREVISIN-RELATED"/>
    <property type="match status" value="1"/>
</dbReference>
<feature type="domain" description="Peptidase S8/S53" evidence="7">
    <location>
        <begin position="113"/>
        <end position="362"/>
    </location>
</feature>
<comment type="caution">
    <text evidence="8">The sequence shown here is derived from an EMBL/GenBank/DDBJ whole genome shotgun (WGS) entry which is preliminary data.</text>
</comment>
<dbReference type="InterPro" id="IPR015500">
    <property type="entry name" value="Peptidase_S8_subtilisin-rel"/>
</dbReference>
<gene>
    <name evidence="8" type="ORF">DL897_06295</name>
</gene>
<dbReference type="AlphaFoldDB" id="A0A364K5V7"/>
<keyword evidence="2 6" id="KW-0645">Protease</keyword>
<dbReference type="GO" id="GO:0004252">
    <property type="term" value="F:serine-type endopeptidase activity"/>
    <property type="evidence" value="ECO:0007669"/>
    <property type="project" value="UniProtKB-UniRule"/>
</dbReference>
<sequence length="367" mass="39776">MSLKSRTGMYTLLYRYSPKPEKVKAIGGKVFYISRFTPTLTAMIPDQKYLSVLKKDPDLMYISRDQTFSLPFYHVKKIFSPSIMMKANQMHLSKQVIPWNIQRVWGKHYLNSGQGIRVGVIDTGIDLNHPNLAKNVKGGINIIHPSKSPQDDNGHGTHIAGTIGALKNRVGVVGIAPKVSLYAIKVLDSSGMGSLSNLIKGIEWGIANHMHILNISISGGKNIPPVLQKIVKEAVSRGIIIVAAAGNHGSTSGQGDTVEIPARLSEVISVAAVNKSNERASFSATGKMVDIAAPGVDILSTYHQKRYAVLNGTSMATAHVSGVMAIYRALYPRKSVADLKRIVFRKAIDLPPKGKDSLTGYGLIQVS</sequence>
<keyword evidence="3" id="KW-0479">Metal-binding</keyword>
<dbReference type="InterPro" id="IPR000209">
    <property type="entry name" value="Peptidase_S8/S53_dom"/>
</dbReference>
<dbReference type="InterPro" id="IPR023827">
    <property type="entry name" value="Peptidase_S8_Asp-AS"/>
</dbReference>
<dbReference type="PROSITE" id="PS00136">
    <property type="entry name" value="SUBTILASE_ASP"/>
    <property type="match status" value="1"/>
</dbReference>
<dbReference type="RefSeq" id="WP_113658298.1">
    <property type="nucleotide sequence ID" value="NZ_KZ845665.1"/>
</dbReference>
<evidence type="ECO:0000256" key="2">
    <source>
        <dbReference type="ARBA" id="ARBA00022670"/>
    </source>
</evidence>
<dbReference type="GO" id="GO:0046872">
    <property type="term" value="F:metal ion binding"/>
    <property type="evidence" value="ECO:0007669"/>
    <property type="project" value="UniProtKB-KW"/>
</dbReference>
<comment type="similarity">
    <text evidence="1 6">Belongs to the peptidase S8 family.</text>
</comment>
<dbReference type="PANTHER" id="PTHR43806">
    <property type="entry name" value="PEPTIDASE S8"/>
    <property type="match status" value="1"/>
</dbReference>
<dbReference type="InterPro" id="IPR050131">
    <property type="entry name" value="Peptidase_S8_subtilisin-like"/>
</dbReference>
<keyword evidence="9" id="KW-1185">Reference proteome</keyword>
<proteinExistence type="inferred from homology"/>
<dbReference type="InterPro" id="IPR022398">
    <property type="entry name" value="Peptidase_S8_His-AS"/>
</dbReference>
<feature type="active site" description="Charge relay system" evidence="6">
    <location>
        <position position="314"/>
    </location>
</feature>
<evidence type="ECO:0000259" key="7">
    <source>
        <dbReference type="Pfam" id="PF00082"/>
    </source>
</evidence>
<dbReference type="SUPFAM" id="SSF52743">
    <property type="entry name" value="Subtilisin-like"/>
    <property type="match status" value="1"/>
</dbReference>
<dbReference type="InterPro" id="IPR034202">
    <property type="entry name" value="Subtilisin_Carlsberg-like"/>
</dbReference>